<reference evidence="2" key="1">
    <citation type="submission" date="2020-07" db="EMBL/GenBank/DDBJ databases">
        <title>Huge and variable diversity of episymbiotic CPR bacteria and DPANN archaea in groundwater ecosystems.</title>
        <authorList>
            <person name="He C.Y."/>
            <person name="Keren R."/>
            <person name="Whittaker M."/>
            <person name="Farag I.F."/>
            <person name="Doudna J."/>
            <person name="Cate J.H.D."/>
            <person name="Banfield J.F."/>
        </authorList>
    </citation>
    <scope>NUCLEOTIDE SEQUENCE</scope>
    <source>
        <strain evidence="2">NC_groundwater_763_Ag_S-0.2um_68_21</strain>
    </source>
</reference>
<dbReference type="AlphaFoldDB" id="A0A932HXE2"/>
<organism evidence="2 3">
    <name type="scientific">Tectimicrobiota bacterium</name>
    <dbReference type="NCBI Taxonomy" id="2528274"/>
    <lineage>
        <taxon>Bacteria</taxon>
        <taxon>Pseudomonadati</taxon>
        <taxon>Nitrospinota/Tectimicrobiota group</taxon>
        <taxon>Candidatus Tectimicrobiota</taxon>
    </lineage>
</organism>
<proteinExistence type="predicted"/>
<evidence type="ECO:0000313" key="3">
    <source>
        <dbReference type="Proteomes" id="UP000782312"/>
    </source>
</evidence>
<feature type="compositionally biased region" description="Basic and acidic residues" evidence="1">
    <location>
        <begin position="9"/>
        <end position="29"/>
    </location>
</feature>
<accession>A0A932HXE2</accession>
<sequence>MAIRKKAKKDPVEVLKKEKDKASVYRDETSPGDGGEIEPNVTRGKKKEAGGKKVDPTGLSGTGRSRRRGG</sequence>
<evidence type="ECO:0000313" key="2">
    <source>
        <dbReference type="EMBL" id="MBI3126788.1"/>
    </source>
</evidence>
<feature type="region of interest" description="Disordered" evidence="1">
    <location>
        <begin position="1"/>
        <end position="70"/>
    </location>
</feature>
<protein>
    <submittedName>
        <fullName evidence="2">Uncharacterized protein</fullName>
    </submittedName>
</protein>
<comment type="caution">
    <text evidence="2">The sequence shown here is derived from an EMBL/GenBank/DDBJ whole genome shotgun (WGS) entry which is preliminary data.</text>
</comment>
<evidence type="ECO:0000256" key="1">
    <source>
        <dbReference type="SAM" id="MobiDB-lite"/>
    </source>
</evidence>
<dbReference type="Proteomes" id="UP000782312">
    <property type="component" value="Unassembled WGS sequence"/>
</dbReference>
<dbReference type="EMBL" id="JACPUR010000013">
    <property type="protein sequence ID" value="MBI3126788.1"/>
    <property type="molecule type" value="Genomic_DNA"/>
</dbReference>
<gene>
    <name evidence="2" type="ORF">HYZ11_04200</name>
</gene>
<name>A0A932HXE2_UNCTE</name>